<proteinExistence type="predicted"/>
<feature type="transmembrane region" description="Helical" evidence="1">
    <location>
        <begin position="143"/>
        <end position="164"/>
    </location>
</feature>
<comment type="caution">
    <text evidence="3">The sequence shown here is derived from an EMBL/GenBank/DDBJ whole genome shotgun (WGS) entry which is preliminary data.</text>
</comment>
<evidence type="ECO:0000313" key="4">
    <source>
        <dbReference type="Proteomes" id="UP000315252"/>
    </source>
</evidence>
<keyword evidence="1" id="KW-1133">Transmembrane helix</keyword>
<organism evidence="3 4">
    <name type="scientific">Denitrobaculum tricleocarpae</name>
    <dbReference type="NCBI Taxonomy" id="2591009"/>
    <lineage>
        <taxon>Bacteria</taxon>
        <taxon>Pseudomonadati</taxon>
        <taxon>Pseudomonadota</taxon>
        <taxon>Alphaproteobacteria</taxon>
        <taxon>Rhodospirillales</taxon>
        <taxon>Rhodospirillaceae</taxon>
        <taxon>Denitrobaculum</taxon>
    </lineage>
</organism>
<gene>
    <name evidence="3" type="ORF">FKG95_18625</name>
</gene>
<name>A0A545TMV7_9PROT</name>
<accession>A0A545TMV7</accession>
<keyword evidence="1" id="KW-0812">Transmembrane</keyword>
<evidence type="ECO:0000313" key="3">
    <source>
        <dbReference type="EMBL" id="TQV78570.1"/>
    </source>
</evidence>
<feature type="domain" description="DUF1468" evidence="2">
    <location>
        <begin position="4"/>
        <end position="165"/>
    </location>
</feature>
<sequence length="171" mass="18491">MKKWFSLGLVGLSSAYLAYGLRTLDILDFSGRPGAGYFPLIIGGLLLLATAVNAVLDFREARQGEMHPLQLDPATEGTAELMGVDAHGLDGGRRFPRDVLIILALLSGFIFLLPVLGALAAMIVLMLAYLFTFNQAELLTNVLYALALPAFLYWLFSIILNASLPVGPFGF</sequence>
<feature type="transmembrane region" description="Helical" evidence="1">
    <location>
        <begin position="36"/>
        <end position="56"/>
    </location>
</feature>
<keyword evidence="4" id="KW-1185">Reference proteome</keyword>
<dbReference type="AlphaFoldDB" id="A0A545TMV7"/>
<dbReference type="RefSeq" id="WP_142897903.1">
    <property type="nucleotide sequence ID" value="NZ_ML660057.1"/>
</dbReference>
<protein>
    <recommendedName>
        <fullName evidence="2">DUF1468 domain-containing protein</fullName>
    </recommendedName>
</protein>
<evidence type="ECO:0000259" key="2">
    <source>
        <dbReference type="Pfam" id="PF07331"/>
    </source>
</evidence>
<evidence type="ECO:0000256" key="1">
    <source>
        <dbReference type="SAM" id="Phobius"/>
    </source>
</evidence>
<dbReference type="EMBL" id="VHSH01000006">
    <property type="protein sequence ID" value="TQV78570.1"/>
    <property type="molecule type" value="Genomic_DNA"/>
</dbReference>
<dbReference type="Pfam" id="PF07331">
    <property type="entry name" value="TctB"/>
    <property type="match status" value="1"/>
</dbReference>
<dbReference type="Proteomes" id="UP000315252">
    <property type="component" value="Unassembled WGS sequence"/>
</dbReference>
<dbReference type="InterPro" id="IPR009936">
    <property type="entry name" value="DUF1468"/>
</dbReference>
<reference evidence="3 4" key="1">
    <citation type="submission" date="2019-06" db="EMBL/GenBank/DDBJ databases">
        <title>Whole genome sequence for Rhodospirillaceae sp. R148.</title>
        <authorList>
            <person name="Wang G."/>
        </authorList>
    </citation>
    <scope>NUCLEOTIDE SEQUENCE [LARGE SCALE GENOMIC DNA]</scope>
    <source>
        <strain evidence="3 4">R148</strain>
    </source>
</reference>
<dbReference type="OrthoDB" id="8455333at2"/>
<keyword evidence="1" id="KW-0472">Membrane</keyword>
<feature type="transmembrane region" description="Helical" evidence="1">
    <location>
        <begin position="99"/>
        <end position="131"/>
    </location>
</feature>